<evidence type="ECO:0000313" key="2">
    <source>
        <dbReference type="Proteomes" id="UP000287651"/>
    </source>
</evidence>
<name>A0A426YR55_ENSVE</name>
<accession>A0A426YR55</accession>
<dbReference type="Proteomes" id="UP000287651">
    <property type="component" value="Unassembled WGS sequence"/>
</dbReference>
<dbReference type="AlphaFoldDB" id="A0A426YR55"/>
<organism evidence="1 2">
    <name type="scientific">Ensete ventricosum</name>
    <name type="common">Abyssinian banana</name>
    <name type="synonym">Musa ensete</name>
    <dbReference type="NCBI Taxonomy" id="4639"/>
    <lineage>
        <taxon>Eukaryota</taxon>
        <taxon>Viridiplantae</taxon>
        <taxon>Streptophyta</taxon>
        <taxon>Embryophyta</taxon>
        <taxon>Tracheophyta</taxon>
        <taxon>Spermatophyta</taxon>
        <taxon>Magnoliopsida</taxon>
        <taxon>Liliopsida</taxon>
        <taxon>Zingiberales</taxon>
        <taxon>Musaceae</taxon>
        <taxon>Ensete</taxon>
    </lineage>
</organism>
<evidence type="ECO:0000313" key="1">
    <source>
        <dbReference type="EMBL" id="RRT54209.1"/>
    </source>
</evidence>
<reference evidence="1 2" key="1">
    <citation type="journal article" date="2014" name="Agronomy (Basel)">
        <title>A Draft Genome Sequence for Ensete ventricosum, the Drought-Tolerant Tree Against Hunger.</title>
        <authorList>
            <person name="Harrison J."/>
            <person name="Moore K.A."/>
            <person name="Paszkiewicz K."/>
            <person name="Jones T."/>
            <person name="Grant M."/>
            <person name="Ambacheew D."/>
            <person name="Muzemil S."/>
            <person name="Studholme D.J."/>
        </authorList>
    </citation>
    <scope>NUCLEOTIDE SEQUENCE [LARGE SCALE GENOMIC DNA]</scope>
</reference>
<sequence length="76" mass="8170">MTIAATNVVNLCCCQSLLQHLTRSYNNHRTTPASNPHFSLETEQEKVLVAEQSLQSDCIEPPHSAATSLSASAATT</sequence>
<protein>
    <submittedName>
        <fullName evidence="1">Uncharacterized protein</fullName>
    </submittedName>
</protein>
<comment type="caution">
    <text evidence="1">The sequence shown here is derived from an EMBL/GenBank/DDBJ whole genome shotgun (WGS) entry which is preliminary data.</text>
</comment>
<proteinExistence type="predicted"/>
<gene>
    <name evidence="1" type="ORF">B296_00034899</name>
</gene>
<dbReference type="EMBL" id="AMZH03010721">
    <property type="protein sequence ID" value="RRT54209.1"/>
    <property type="molecule type" value="Genomic_DNA"/>
</dbReference>